<feature type="region of interest" description="Disordered" evidence="2">
    <location>
        <begin position="137"/>
        <end position="159"/>
    </location>
</feature>
<dbReference type="Proteomes" id="UP000000759">
    <property type="component" value="Chromosome 20"/>
</dbReference>
<organism evidence="4 5">
    <name type="scientific">Phaeodactylum tricornutum (strain CCAP 1055/1)</name>
    <dbReference type="NCBI Taxonomy" id="556484"/>
    <lineage>
        <taxon>Eukaryota</taxon>
        <taxon>Sar</taxon>
        <taxon>Stramenopiles</taxon>
        <taxon>Ochrophyta</taxon>
        <taxon>Bacillariophyta</taxon>
        <taxon>Bacillariophyceae</taxon>
        <taxon>Bacillariophycidae</taxon>
        <taxon>Naviculales</taxon>
        <taxon>Phaeodactylaceae</taxon>
        <taxon>Phaeodactylum</taxon>
    </lineage>
</organism>
<reference evidence="5" key="2">
    <citation type="submission" date="2008-08" db="EMBL/GenBank/DDBJ databases">
        <authorList>
            <consortium name="Diatom Consortium"/>
            <person name="Grigoriev I."/>
            <person name="Grimwood J."/>
            <person name="Kuo A."/>
            <person name="Otillar R.P."/>
            <person name="Salamov A."/>
            <person name="Detter J.C."/>
            <person name="Lindquist E."/>
            <person name="Shapiro H."/>
            <person name="Lucas S."/>
            <person name="Glavina del Rio T."/>
            <person name="Pitluck S."/>
            <person name="Rokhsar D."/>
            <person name="Bowler C."/>
        </authorList>
    </citation>
    <scope>GENOME REANNOTATION</scope>
    <source>
        <strain evidence="5">CCAP 1055/1</strain>
    </source>
</reference>
<gene>
    <name evidence="4" type="ORF">PHATRDRAFT_49070</name>
</gene>
<dbReference type="OrthoDB" id="43122at2759"/>
<dbReference type="HOGENOM" id="CLU_341804_0_0_1"/>
<evidence type="ECO:0000256" key="2">
    <source>
        <dbReference type="SAM" id="MobiDB-lite"/>
    </source>
</evidence>
<feature type="compositionally biased region" description="Basic and acidic residues" evidence="2">
    <location>
        <begin position="770"/>
        <end position="788"/>
    </location>
</feature>
<dbReference type="KEGG" id="pti:PHATRDRAFT_49070"/>
<dbReference type="SUPFAM" id="SSF50729">
    <property type="entry name" value="PH domain-like"/>
    <property type="match status" value="1"/>
</dbReference>
<dbReference type="InterPro" id="IPR001849">
    <property type="entry name" value="PH_domain"/>
</dbReference>
<proteinExistence type="predicted"/>
<feature type="region of interest" description="Disordered" evidence="2">
    <location>
        <begin position="533"/>
        <end position="807"/>
    </location>
</feature>
<dbReference type="GeneID" id="7195431"/>
<protein>
    <recommendedName>
        <fullName evidence="3">PH domain-containing protein</fullName>
    </recommendedName>
</protein>
<feature type="domain" description="PH" evidence="3">
    <location>
        <begin position="56"/>
        <end position="220"/>
    </location>
</feature>
<dbReference type="InParanoid" id="B7G9E0"/>
<feature type="compositionally biased region" description="Basic and acidic residues" evidence="2">
    <location>
        <begin position="795"/>
        <end position="807"/>
    </location>
</feature>
<feature type="compositionally biased region" description="Basic and acidic residues" evidence="2">
    <location>
        <begin position="554"/>
        <end position="588"/>
    </location>
</feature>
<evidence type="ECO:0000313" key="5">
    <source>
        <dbReference type="Proteomes" id="UP000000759"/>
    </source>
</evidence>
<dbReference type="Gene3D" id="2.30.29.30">
    <property type="entry name" value="Pleckstrin-homology domain (PH domain)/Phosphotyrosine-binding domain (PTB)"/>
    <property type="match status" value="1"/>
</dbReference>
<dbReference type="PROSITE" id="PS50003">
    <property type="entry name" value="PH_DOMAIN"/>
    <property type="match status" value="1"/>
</dbReference>
<keyword evidence="1" id="KW-0175">Coiled coil</keyword>
<dbReference type="RefSeq" id="XP_002183759.1">
    <property type="nucleotide sequence ID" value="XM_002183723.1"/>
</dbReference>
<feature type="compositionally biased region" description="Low complexity" evidence="2">
    <location>
        <begin position="719"/>
        <end position="729"/>
    </location>
</feature>
<feature type="compositionally biased region" description="Acidic residues" evidence="2">
    <location>
        <begin position="536"/>
        <end position="545"/>
    </location>
</feature>
<sequence length="830" mass="93883">MAAKQGLTAQLSQAGEDAKRAVLSRTGVTSSWFSNLNTVCTIKSAPPRSPDVLQMLATKSGWLFKRNEQHVWQARWCCIVPHSFLYYFDANVVPGQAPPIPNPTPQQQESWNKAVQLGYGNRKQHEKRGSLYLFNGQNNANEETEGGSAGPEPSKLSSSHPAGIIDLECYTSVHRSSADKHVLELAGDDQVNPDLRPFYFCTGSDTESEHWTDSLLNCRHSALLDECEAYKQVCDGFAQQLQGLHTDLDGAARVQEECQDELYRVRSSQEDVRRSCWRLMEDSLERPVSDLDPRILEKRAQFQRNLGTVRIQDMGIPQAVRLLLEYLQVVEEVSIDLHCQKERLRDNLQQTGQSDQVKVEELTKELEELKNEFLTEKQQWQAQVDTATAKYQQSQKELKDVEKDLSSTRMEVTMYQSQQKTKLSEVQQHKKILKKEVIDLRSRLENAMSELSMMRHQQESHKMQAEQEREKNSLLERYVEKMESQVKVQQNMMEMMSQSGVGSVVGGSIGPFDHRSYASRSRNNIVVVHRGRDESENVDNDNEAEDVARGLPFAKEEKTSDRRNLVEDIDNKSHMSELTEDRTQRHYEAFTNEYSPYRDLGGNSPNMNGTRQNSSSQRTPGPPTYIGVGSFPQNHLEAARASKKNSPQAPRIRRNDIPRPSGVHDTSPIASGKASVAQLTRLEAEKQSTPSRARVDENNPRQEQAGRSPGLSKRHGKTSSSRSVKSQGSRIWKRMEEAVLGPLPDERSSDEDDSSGSINSNGAADFTEEGDNRNRLAGDELSDEKKMTESVSHLSLHERSKLQREKQLQFLKEQGLVKDKESSWNSEGPS</sequence>
<dbReference type="AlphaFoldDB" id="B7G9E0"/>
<feature type="compositionally biased region" description="Polar residues" evidence="2">
    <location>
        <begin position="603"/>
        <end position="619"/>
    </location>
</feature>
<dbReference type="InterPro" id="IPR011993">
    <property type="entry name" value="PH-like_dom_sf"/>
</dbReference>
<feature type="coiled-coil region" evidence="1">
    <location>
        <begin position="352"/>
        <end position="485"/>
    </location>
</feature>
<evidence type="ECO:0000256" key="1">
    <source>
        <dbReference type="SAM" id="Coils"/>
    </source>
</evidence>
<dbReference type="EMBL" id="CM000622">
    <property type="protein sequence ID" value="EEC44941.1"/>
    <property type="molecule type" value="Genomic_DNA"/>
</dbReference>
<evidence type="ECO:0000259" key="3">
    <source>
        <dbReference type="PROSITE" id="PS50003"/>
    </source>
</evidence>
<evidence type="ECO:0000313" key="4">
    <source>
        <dbReference type="EMBL" id="EEC44941.1"/>
    </source>
</evidence>
<keyword evidence="5" id="KW-1185">Reference proteome</keyword>
<accession>B7G9E0</accession>
<dbReference type="eggNOG" id="ENOG502SFYW">
    <property type="taxonomic scope" value="Eukaryota"/>
</dbReference>
<reference evidence="4 5" key="1">
    <citation type="journal article" date="2008" name="Nature">
        <title>The Phaeodactylum genome reveals the evolutionary history of diatom genomes.</title>
        <authorList>
            <person name="Bowler C."/>
            <person name="Allen A.E."/>
            <person name="Badger J.H."/>
            <person name="Grimwood J."/>
            <person name="Jabbari K."/>
            <person name="Kuo A."/>
            <person name="Maheswari U."/>
            <person name="Martens C."/>
            <person name="Maumus F."/>
            <person name="Otillar R.P."/>
            <person name="Rayko E."/>
            <person name="Salamov A."/>
            <person name="Vandepoele K."/>
            <person name="Beszteri B."/>
            <person name="Gruber A."/>
            <person name="Heijde M."/>
            <person name="Katinka M."/>
            <person name="Mock T."/>
            <person name="Valentin K."/>
            <person name="Verret F."/>
            <person name="Berges J.A."/>
            <person name="Brownlee C."/>
            <person name="Cadoret J.P."/>
            <person name="Chiovitti A."/>
            <person name="Choi C.J."/>
            <person name="Coesel S."/>
            <person name="De Martino A."/>
            <person name="Detter J.C."/>
            <person name="Durkin C."/>
            <person name="Falciatore A."/>
            <person name="Fournet J."/>
            <person name="Haruta M."/>
            <person name="Huysman M.J."/>
            <person name="Jenkins B.D."/>
            <person name="Jiroutova K."/>
            <person name="Jorgensen R.E."/>
            <person name="Joubert Y."/>
            <person name="Kaplan A."/>
            <person name="Kroger N."/>
            <person name="Kroth P.G."/>
            <person name="La Roche J."/>
            <person name="Lindquist E."/>
            <person name="Lommer M."/>
            <person name="Martin-Jezequel V."/>
            <person name="Lopez P.J."/>
            <person name="Lucas S."/>
            <person name="Mangogna M."/>
            <person name="McGinnis K."/>
            <person name="Medlin L.K."/>
            <person name="Montsant A."/>
            <person name="Oudot-Le Secq M.P."/>
            <person name="Napoli C."/>
            <person name="Obornik M."/>
            <person name="Parker M.S."/>
            <person name="Petit J.L."/>
            <person name="Porcel B.M."/>
            <person name="Poulsen N."/>
            <person name="Robison M."/>
            <person name="Rychlewski L."/>
            <person name="Rynearson T.A."/>
            <person name="Schmutz J."/>
            <person name="Shapiro H."/>
            <person name="Siaut M."/>
            <person name="Stanley M."/>
            <person name="Sussman M.R."/>
            <person name="Taylor A.R."/>
            <person name="Vardi A."/>
            <person name="von Dassow P."/>
            <person name="Vyverman W."/>
            <person name="Willis A."/>
            <person name="Wyrwicz L.S."/>
            <person name="Rokhsar D.S."/>
            <person name="Weissenbach J."/>
            <person name="Armbrust E.V."/>
            <person name="Green B.R."/>
            <person name="Van de Peer Y."/>
            <person name="Grigoriev I.V."/>
        </authorList>
    </citation>
    <scope>NUCLEOTIDE SEQUENCE [LARGE SCALE GENOMIC DNA]</scope>
    <source>
        <strain evidence="4 5">CCAP 1055/1</strain>
    </source>
</reference>
<dbReference type="PaxDb" id="2850-Phatr49070"/>
<name>B7G9E0_PHATC</name>
<feature type="compositionally biased region" description="Low complexity" evidence="2">
    <location>
        <begin position="755"/>
        <end position="765"/>
    </location>
</feature>
<dbReference type="SMART" id="SM00233">
    <property type="entry name" value="PH"/>
    <property type="match status" value="1"/>
</dbReference>